<evidence type="ECO:0000256" key="2">
    <source>
        <dbReference type="ARBA" id="ARBA00022676"/>
    </source>
</evidence>
<reference evidence="6 7" key="1">
    <citation type="journal article" date="2019" name="Int. J. Syst. Evol. Microbiol.">
        <title>The Global Catalogue of Microorganisms (GCM) 10K type strain sequencing project: providing services to taxonomists for standard genome sequencing and annotation.</title>
        <authorList>
            <consortium name="The Broad Institute Genomics Platform"/>
            <consortium name="The Broad Institute Genome Sequencing Center for Infectious Disease"/>
            <person name="Wu L."/>
            <person name="Ma J."/>
        </authorList>
    </citation>
    <scope>NUCLEOTIDE SEQUENCE [LARGE SCALE GENOMIC DNA]</scope>
    <source>
        <strain evidence="6 7">CGMCC 1.15824</strain>
    </source>
</reference>
<evidence type="ECO:0000256" key="4">
    <source>
        <dbReference type="SAM" id="MobiDB-lite"/>
    </source>
</evidence>
<protein>
    <submittedName>
        <fullName evidence="6">Glycosyltransferase</fullName>
        <ecNumber evidence="6">2.4.-.-</ecNumber>
    </submittedName>
</protein>
<dbReference type="Proteomes" id="UP001595925">
    <property type="component" value="Unassembled WGS sequence"/>
</dbReference>
<evidence type="ECO:0000313" key="7">
    <source>
        <dbReference type="Proteomes" id="UP001595925"/>
    </source>
</evidence>
<keyword evidence="2 6" id="KW-0328">Glycosyltransferase</keyword>
<dbReference type="PANTHER" id="PTHR43179">
    <property type="entry name" value="RHAMNOSYLTRANSFERASE WBBL"/>
    <property type="match status" value="1"/>
</dbReference>
<organism evidence="6 7">
    <name type="scientific">Saliphagus infecundisoli</name>
    <dbReference type="NCBI Taxonomy" id="1849069"/>
    <lineage>
        <taxon>Archaea</taxon>
        <taxon>Methanobacteriati</taxon>
        <taxon>Methanobacteriota</taxon>
        <taxon>Stenosarchaea group</taxon>
        <taxon>Halobacteria</taxon>
        <taxon>Halobacteriales</taxon>
        <taxon>Natrialbaceae</taxon>
        <taxon>Saliphagus</taxon>
    </lineage>
</organism>
<name>A0ABD5QG31_9EURY</name>
<feature type="region of interest" description="Disordered" evidence="4">
    <location>
        <begin position="284"/>
        <end position="303"/>
    </location>
</feature>
<dbReference type="InterPro" id="IPR001173">
    <property type="entry name" value="Glyco_trans_2-like"/>
</dbReference>
<comment type="caution">
    <text evidence="6">The sequence shown here is derived from an EMBL/GenBank/DDBJ whole genome shotgun (WGS) entry which is preliminary data.</text>
</comment>
<dbReference type="AlphaFoldDB" id="A0ABD5QG31"/>
<keyword evidence="3 6" id="KW-0808">Transferase</keyword>
<dbReference type="SUPFAM" id="SSF53448">
    <property type="entry name" value="Nucleotide-diphospho-sugar transferases"/>
    <property type="match status" value="1"/>
</dbReference>
<evidence type="ECO:0000256" key="1">
    <source>
        <dbReference type="ARBA" id="ARBA00006739"/>
    </source>
</evidence>
<sequence length="303" mass="33547">MDHEPSVAVCVPVYNDPEGVRTTVESLRPQTDDRGAPLCVVDNASTDETPDVIRRYASEGSVTHLREDRIQSSYAARNAAVRNTESEVLAFVDADMTVPEGWLESALATFRSADADYMGCTVELTLPETPSLVARYDHHTGFPVEQYVERQGFAPTCCLFVRREVFEDVGLFDHRLISGGDKEFGNRVHDAGYEMHFASDVTMFHPVRDSLPALVRKDFRVGRGLCQLQRYHPERYGTPGVPPRPTGVKSPDRSLPLEDRLAFGALAKAMVGVRGLGYGREYLAARRDSGEGSRSGPPELDSR</sequence>
<feature type="region of interest" description="Disordered" evidence="4">
    <location>
        <begin position="232"/>
        <end position="253"/>
    </location>
</feature>
<dbReference type="EC" id="2.4.-.-" evidence="6"/>
<evidence type="ECO:0000313" key="6">
    <source>
        <dbReference type="EMBL" id="MFC4988564.1"/>
    </source>
</evidence>
<evidence type="ECO:0000256" key="3">
    <source>
        <dbReference type="ARBA" id="ARBA00022679"/>
    </source>
</evidence>
<dbReference type="EMBL" id="JBHSJG010000036">
    <property type="protein sequence ID" value="MFC4988564.1"/>
    <property type="molecule type" value="Genomic_DNA"/>
</dbReference>
<comment type="similarity">
    <text evidence="1">Belongs to the glycosyltransferase 2 family.</text>
</comment>
<dbReference type="InterPro" id="IPR029044">
    <property type="entry name" value="Nucleotide-diphossugar_trans"/>
</dbReference>
<evidence type="ECO:0000259" key="5">
    <source>
        <dbReference type="Pfam" id="PF00535"/>
    </source>
</evidence>
<gene>
    <name evidence="6" type="ORF">ACFPFO_12480</name>
</gene>
<dbReference type="GO" id="GO:0016757">
    <property type="term" value="F:glycosyltransferase activity"/>
    <property type="evidence" value="ECO:0007669"/>
    <property type="project" value="UniProtKB-KW"/>
</dbReference>
<dbReference type="Gene3D" id="3.90.550.10">
    <property type="entry name" value="Spore Coat Polysaccharide Biosynthesis Protein SpsA, Chain A"/>
    <property type="match status" value="1"/>
</dbReference>
<proteinExistence type="inferred from homology"/>
<dbReference type="Pfam" id="PF00535">
    <property type="entry name" value="Glycos_transf_2"/>
    <property type="match status" value="1"/>
</dbReference>
<accession>A0ABD5QG31</accession>
<dbReference type="RefSeq" id="WP_224827322.1">
    <property type="nucleotide sequence ID" value="NZ_JAIVEF010000001.1"/>
</dbReference>
<keyword evidence="7" id="KW-1185">Reference proteome</keyword>
<feature type="domain" description="Glycosyltransferase 2-like" evidence="5">
    <location>
        <begin position="9"/>
        <end position="169"/>
    </location>
</feature>
<dbReference type="PANTHER" id="PTHR43179:SF12">
    <property type="entry name" value="GALACTOFURANOSYLTRANSFERASE GLFT2"/>
    <property type="match status" value="1"/>
</dbReference>